<dbReference type="AlphaFoldDB" id="A0A0J6HG65"/>
<gene>
    <name evidence="1" type="ORF">F7R14_17645</name>
    <name evidence="2" type="ORF">SAMN04490191_4858</name>
</gene>
<reference evidence="1 4" key="3">
    <citation type="submission" date="2019-09" db="EMBL/GenBank/DDBJ databases">
        <title>Draft genome sequences of 48 bacterial type strains from the CCUG.</title>
        <authorList>
            <person name="Tunovic T."/>
            <person name="Pineiro-Iglesias B."/>
            <person name="Unosson C."/>
            <person name="Inganas E."/>
            <person name="Ohlen M."/>
            <person name="Cardew S."/>
            <person name="Jensie-Markopoulos S."/>
            <person name="Salva-Serra F."/>
            <person name="Jaen-Luchoro D."/>
            <person name="Karlsson R."/>
            <person name="Svensson-Stadler L."/>
            <person name="Chun J."/>
            <person name="Moore E."/>
        </authorList>
    </citation>
    <scope>NUCLEOTIDE SEQUENCE [LARGE SCALE GENOMIC DNA]</scope>
    <source>
        <strain evidence="1 4">CCUG 51522</strain>
    </source>
</reference>
<accession>A0A0J6HG65</accession>
<evidence type="ECO:0000313" key="4">
    <source>
        <dbReference type="Proteomes" id="UP000434925"/>
    </source>
</evidence>
<reference evidence="2" key="1">
    <citation type="submission" date="2016-10" db="EMBL/GenBank/DDBJ databases">
        <authorList>
            <person name="de Groot N.N."/>
        </authorList>
    </citation>
    <scope>NUCLEOTIDE SEQUENCE [LARGE SCALE GENOMIC DNA]</scope>
    <source>
        <strain evidence="2">BS3782</strain>
    </source>
</reference>
<evidence type="ECO:0000313" key="3">
    <source>
        <dbReference type="Proteomes" id="UP000182814"/>
    </source>
</evidence>
<evidence type="ECO:0000313" key="1">
    <source>
        <dbReference type="EMBL" id="KAB0503571.1"/>
    </source>
</evidence>
<dbReference type="Proteomes" id="UP000182814">
    <property type="component" value="Chromosome I"/>
</dbReference>
<sequence>MKTKYQIALENGELPELFKGSGQYFWRDPDWGVHLYINNWQGLCGFLQSKSDPNKTLELSFAEYLHSLKNEYNDAESLISNISSYYSMRKDYEFMSNSNYDLIEQSNNGEKTIIGRLFRLLRNEYATQSIGKPVITLDVLLSRIRNNGCSIDLEKL</sequence>
<dbReference type="EMBL" id="VZPO01000006">
    <property type="protein sequence ID" value="KAB0503571.1"/>
    <property type="molecule type" value="Genomic_DNA"/>
</dbReference>
<name>A0A0J6HG65_9PSED</name>
<dbReference type="EMBL" id="LT629746">
    <property type="protein sequence ID" value="SDT50983.1"/>
    <property type="molecule type" value="Genomic_DNA"/>
</dbReference>
<dbReference type="PATRIC" id="fig|163011.3.peg.3160"/>
<dbReference type="Proteomes" id="UP000434925">
    <property type="component" value="Unassembled WGS sequence"/>
</dbReference>
<proteinExistence type="predicted"/>
<keyword evidence="3" id="KW-1185">Reference proteome</keyword>
<protein>
    <submittedName>
        <fullName evidence="2">Uncharacterized protein</fullName>
    </submittedName>
</protein>
<reference evidence="3" key="2">
    <citation type="submission" date="2016-10" db="EMBL/GenBank/DDBJ databases">
        <authorList>
            <person name="Varghese N."/>
            <person name="Submissions S."/>
        </authorList>
    </citation>
    <scope>NUCLEOTIDE SEQUENCE [LARGE SCALE GENOMIC DNA]</scope>
    <source>
        <strain evidence="3">BS3782</strain>
    </source>
</reference>
<dbReference type="RefSeq" id="WP_038984001.1">
    <property type="nucleotide sequence ID" value="NZ_JABTYG010000003.1"/>
</dbReference>
<evidence type="ECO:0000313" key="2">
    <source>
        <dbReference type="EMBL" id="SDT50983.1"/>
    </source>
</evidence>
<organism evidence="2 3">
    <name type="scientific">Pseudomonas lini</name>
    <dbReference type="NCBI Taxonomy" id="163011"/>
    <lineage>
        <taxon>Bacteria</taxon>
        <taxon>Pseudomonadati</taxon>
        <taxon>Pseudomonadota</taxon>
        <taxon>Gammaproteobacteria</taxon>
        <taxon>Pseudomonadales</taxon>
        <taxon>Pseudomonadaceae</taxon>
        <taxon>Pseudomonas</taxon>
    </lineage>
</organism>